<dbReference type="Proteomes" id="UP000265419">
    <property type="component" value="Unassembled WGS sequence"/>
</dbReference>
<gene>
    <name evidence="3" type="ORF">DWB68_07920</name>
</gene>
<proteinExistence type="predicted"/>
<keyword evidence="4" id="KW-1185">Reference proteome</keyword>
<name>A0A399J9Q7_9MICC</name>
<dbReference type="SUPFAM" id="SSF160991">
    <property type="entry name" value="CV3147-like"/>
    <property type="match status" value="1"/>
</dbReference>
<evidence type="ECO:0000313" key="4">
    <source>
        <dbReference type="Proteomes" id="UP000265419"/>
    </source>
</evidence>
<evidence type="ECO:0000259" key="2">
    <source>
        <dbReference type="Pfam" id="PF20906"/>
    </source>
</evidence>
<comment type="caution">
    <text evidence="3">The sequence shown here is derived from an EMBL/GenBank/DDBJ whole genome shotgun (WGS) entry which is preliminary data.</text>
</comment>
<feature type="domain" description="S-Me-THD N-terminal" evidence="1">
    <location>
        <begin position="9"/>
        <end position="160"/>
    </location>
</feature>
<dbReference type="EMBL" id="QQXK01000013">
    <property type="protein sequence ID" value="RII42313.1"/>
    <property type="molecule type" value="Genomic_DNA"/>
</dbReference>
<dbReference type="Pfam" id="PF06032">
    <property type="entry name" value="S-Me-THD_N"/>
    <property type="match status" value="1"/>
</dbReference>
<dbReference type="Gene3D" id="3.40.1610.10">
    <property type="entry name" value="CV3147-like domain"/>
    <property type="match status" value="1"/>
</dbReference>
<dbReference type="RefSeq" id="WP_119424605.1">
    <property type="nucleotide sequence ID" value="NZ_QQXK01000013.1"/>
</dbReference>
<organism evidence="3 4">
    <name type="scientific">Galactobacter valiniphilus</name>
    <dbReference type="NCBI Taxonomy" id="2676122"/>
    <lineage>
        <taxon>Bacteria</taxon>
        <taxon>Bacillati</taxon>
        <taxon>Actinomycetota</taxon>
        <taxon>Actinomycetes</taxon>
        <taxon>Micrococcales</taxon>
        <taxon>Micrococcaceae</taxon>
        <taxon>Galactobacter</taxon>
    </lineage>
</organism>
<feature type="domain" description="S-Me-THD-like C-terminal" evidence="2">
    <location>
        <begin position="166"/>
        <end position="335"/>
    </location>
</feature>
<sequence length="348" mass="35847">MTRTLGAEHLPVLARGFSWLGAGGGGNTLTLELILGQRRPWPLQVHGVHELDPDTPAVAVGYAGSTYLMTERLPDAALFAPLLAAAERWTGTPARAVCSMEGGGMNGLTPLLLAPELALIDADFTGRALPRFDQMTMFVDEVPGLLACVSTGAGGVCVIEASRSADVESLVRAAVVCAGGVGPVLIAGFTVGQLTDHAITGGMERALTLGRVDLGGPPLEVAASVGGRYVGGGRVESVTAGVADPYTSSALMAGDDGAVLRLVSHTEFLAVQRDGEAVASAPEVIVCIDPSSNEILEVHGIHPARRVEIFALPAPAWWSAAPHRLRHVTPAAYGVRGLDQDGGSCSTP</sequence>
<evidence type="ECO:0000313" key="3">
    <source>
        <dbReference type="EMBL" id="RII42313.1"/>
    </source>
</evidence>
<dbReference type="InterPro" id="IPR010318">
    <property type="entry name" value="S-Me-THD_N"/>
</dbReference>
<dbReference type="AlphaFoldDB" id="A0A399J9Q7"/>
<evidence type="ECO:0000259" key="1">
    <source>
        <dbReference type="Pfam" id="PF06032"/>
    </source>
</evidence>
<dbReference type="InterPro" id="IPR027479">
    <property type="entry name" value="S-Me-THD_N_sf"/>
</dbReference>
<dbReference type="InterPro" id="IPR048350">
    <property type="entry name" value="S-Me-THD-like_C"/>
</dbReference>
<protein>
    <submittedName>
        <fullName evidence="3">DUF917 family protein</fullName>
    </submittedName>
</protein>
<reference evidence="3 4" key="1">
    <citation type="submission" date="2018-07" db="EMBL/GenBank/DDBJ databases">
        <title>Arthrobacter sp. nov., isolated from raw cow's milk with high bacterial count.</title>
        <authorList>
            <person name="Hahne J."/>
            <person name="Isele D."/>
            <person name="Lipski A."/>
        </authorList>
    </citation>
    <scope>NUCLEOTIDE SEQUENCE [LARGE SCALE GENOMIC DNA]</scope>
    <source>
        <strain evidence="3 4">JZ R-35</strain>
    </source>
</reference>
<dbReference type="Pfam" id="PF20906">
    <property type="entry name" value="S-Me-THD_C"/>
    <property type="match status" value="1"/>
</dbReference>
<accession>A0A399J9Q7</accession>